<sequence>MSSNSLPQEGVRSKLRRRLHHFLLVRFIQPPLPSLIQPPKSCLHLNPISRGSLALQTFGAMPTVRQYRTWVNMWTLPFLRQRASNSYSKKLEGVDKNATEESAFRKGTRYLTPIKVPLEHFKLALDLTAPLTAFEPVTSTVFGVMKGVTAALVSVYQKLLEFYASAYEFLMQRRTRLVLAVLSDAGTLPAIVKDVLEQAGHLRAVVEKVTFDIVQDIKAMLYNEKRNALYIFSSLILSLLEQCEGLKKTFFDWYKQDLRTGNFAPSTDVHKLIWFFQRTVEELDRPLFLLIDGFDECDIESQKVLLKSLQTLSQKTSGLKVVLSSRPWGDILNQLDEFPKIHISSDAERDKIIAETTVEIQLASLAPGVKQLVVERLSTLAHGSAIWTKMAVAAIAAEDIKALGSMDEFLDSMPLPRELSDLYTRLFSRCAGKEPRVQNVAATALEILCAARRRLSILELAWAVAMSTAPPCVTTVAELARRVDDQRVMSLIRPFISGVDFNDLKKRQVMVVHQSVKEFVLNGLALTRPGLQNVEILPVGSPITSRLENIILNVCVRYLLLDEINDAPLFSDEQVAVEELPQDVDLFSDDNGTAAFTSDSSWESWEEGMPRYDPADRGFGEFFVYASCHWMDHFGSVTEEPLPDLASVERLCQANSTRLQNWTSQSSRPDCVLQARYEFDGSLYDPLSITSLYGSEEVLLKMLETSQFDSPEFLPNTAMLAVDQVLQWGDLSRLRMLFFGYGTARYLQNLDFFRRITDSWCFSRKIYYQNWDGAFDIIDGIPDILVREGWGNELLCMAASRGCQPIIERSMKVAQQSIDLRTELFHGTQRQSKGLRVRQSIGQAVLAGHVRMESAPALLALSTAHQNVLSTEVRGVADDGSN</sequence>
<dbReference type="KEGG" id="fpu:FPSE_07444"/>
<dbReference type="OrthoDB" id="163438at2759"/>
<organism evidence="3 4">
    <name type="scientific">Fusarium pseudograminearum (strain CS3096)</name>
    <name type="common">Wheat and barley crown-rot fungus</name>
    <dbReference type="NCBI Taxonomy" id="1028729"/>
    <lineage>
        <taxon>Eukaryota</taxon>
        <taxon>Fungi</taxon>
        <taxon>Dikarya</taxon>
        <taxon>Ascomycota</taxon>
        <taxon>Pezizomycotina</taxon>
        <taxon>Sordariomycetes</taxon>
        <taxon>Hypocreomycetidae</taxon>
        <taxon>Hypocreales</taxon>
        <taxon>Nectriaceae</taxon>
        <taxon>Fusarium</taxon>
    </lineage>
</organism>
<dbReference type="HOGENOM" id="CLU_008134_0_0_1"/>
<evidence type="ECO:0000313" key="4">
    <source>
        <dbReference type="Proteomes" id="UP000007978"/>
    </source>
</evidence>
<name>K3VZH7_FUSPC</name>
<dbReference type="GeneID" id="20366062"/>
<evidence type="ECO:0000256" key="1">
    <source>
        <dbReference type="ARBA" id="ARBA00022737"/>
    </source>
</evidence>
<evidence type="ECO:0000313" key="3">
    <source>
        <dbReference type="EMBL" id="EKJ72420.1"/>
    </source>
</evidence>
<dbReference type="eggNOG" id="ENOG502SIWU">
    <property type="taxonomic scope" value="Eukaryota"/>
</dbReference>
<keyword evidence="4" id="KW-1185">Reference proteome</keyword>
<feature type="domain" description="Nephrocystin 3-like N-terminal" evidence="2">
    <location>
        <begin position="223"/>
        <end position="326"/>
    </location>
</feature>
<dbReference type="EMBL" id="AFNW01000193">
    <property type="protein sequence ID" value="EKJ72420.1"/>
    <property type="molecule type" value="Genomic_DNA"/>
</dbReference>
<dbReference type="AlphaFoldDB" id="K3VZH7"/>
<dbReference type="Proteomes" id="UP000007978">
    <property type="component" value="Chromosome 1"/>
</dbReference>
<protein>
    <recommendedName>
        <fullName evidence="2">Nephrocystin 3-like N-terminal domain-containing protein</fullName>
    </recommendedName>
</protein>
<accession>K3VZH7</accession>
<dbReference type="RefSeq" id="XP_009258837.1">
    <property type="nucleotide sequence ID" value="XM_009260562.1"/>
</dbReference>
<gene>
    <name evidence="3" type="ORF">FPSE_07444</name>
</gene>
<keyword evidence="1" id="KW-0677">Repeat</keyword>
<dbReference type="InterPro" id="IPR056884">
    <property type="entry name" value="NPHP3-like_N"/>
</dbReference>
<reference evidence="3 4" key="1">
    <citation type="journal article" date="2012" name="PLoS Pathog.">
        <title>Comparative pathogenomics reveals horizontally acquired novel virulence genes in fungi infecting cereal hosts.</title>
        <authorList>
            <person name="Gardiner D.M."/>
            <person name="McDonald M.C."/>
            <person name="Covarelli L."/>
            <person name="Solomon P.S."/>
            <person name="Rusu A.G."/>
            <person name="Marshall M."/>
            <person name="Kazan K."/>
            <person name="Chakraborty S."/>
            <person name="McDonald B.A."/>
            <person name="Manners J.M."/>
        </authorList>
    </citation>
    <scope>NUCLEOTIDE SEQUENCE [LARGE SCALE GENOMIC DNA]</scope>
    <source>
        <strain evidence="3 4">CS3096</strain>
    </source>
</reference>
<evidence type="ECO:0000259" key="2">
    <source>
        <dbReference type="Pfam" id="PF24883"/>
    </source>
</evidence>
<dbReference type="Pfam" id="PF24883">
    <property type="entry name" value="NPHP3_N"/>
    <property type="match status" value="1"/>
</dbReference>
<comment type="caution">
    <text evidence="3">The sequence shown here is derived from an EMBL/GenBank/DDBJ whole genome shotgun (WGS) entry which is preliminary data.</text>
</comment>
<dbReference type="PANTHER" id="PTHR10039">
    <property type="entry name" value="AMELOGENIN"/>
    <property type="match status" value="1"/>
</dbReference>
<proteinExistence type="predicted"/>
<dbReference type="PANTHER" id="PTHR10039:SF10">
    <property type="entry name" value="NACHT DOMAIN-CONTAINING PROTEIN"/>
    <property type="match status" value="1"/>
</dbReference>